<evidence type="ECO:0000256" key="3">
    <source>
        <dbReference type="ARBA" id="ARBA00022452"/>
    </source>
</evidence>
<keyword evidence="4" id="KW-0410">Iron transport</keyword>
<name>A0ABY8NCY5_9GAMM</name>
<evidence type="ECO:0000313" key="15">
    <source>
        <dbReference type="EMBL" id="WGL15617.1"/>
    </source>
</evidence>
<evidence type="ECO:0000313" key="16">
    <source>
        <dbReference type="Proteomes" id="UP001236500"/>
    </source>
</evidence>
<gene>
    <name evidence="15" type="ORF">PVT68_12650</name>
</gene>
<dbReference type="PANTHER" id="PTHR32552:SF81">
    <property type="entry name" value="TONB-DEPENDENT OUTER MEMBRANE RECEPTOR"/>
    <property type="match status" value="1"/>
</dbReference>
<keyword evidence="9 11" id="KW-0472">Membrane</keyword>
<reference evidence="15 16" key="1">
    <citation type="submission" date="2023-02" db="EMBL/GenBank/DDBJ databases">
        <title>Description and genomic characterization of Microbulbifer bruguierae sp. nov., isolated from the sediment of mangrove plant Bruguiera sexangula.</title>
        <authorList>
            <person name="Long M."/>
        </authorList>
    </citation>
    <scope>NUCLEOTIDE SEQUENCE [LARGE SCALE GENOMIC DNA]</scope>
    <source>
        <strain evidence="15 16">H12</strain>
    </source>
</reference>
<dbReference type="InterPro" id="IPR011662">
    <property type="entry name" value="Secretin/TonB_short_N"/>
</dbReference>
<evidence type="ECO:0000256" key="6">
    <source>
        <dbReference type="ARBA" id="ARBA00023004"/>
    </source>
</evidence>
<evidence type="ECO:0000256" key="1">
    <source>
        <dbReference type="ARBA" id="ARBA00004571"/>
    </source>
</evidence>
<keyword evidence="6" id="KW-0408">Iron</keyword>
<dbReference type="Pfam" id="PF00593">
    <property type="entry name" value="TonB_dep_Rec_b-barrel"/>
    <property type="match status" value="1"/>
</dbReference>
<feature type="domain" description="Secretin/TonB short N-terminal" evidence="14">
    <location>
        <begin position="98"/>
        <end position="154"/>
    </location>
</feature>
<evidence type="ECO:0000256" key="4">
    <source>
        <dbReference type="ARBA" id="ARBA00022496"/>
    </source>
</evidence>
<accession>A0ABY8NCY5</accession>
<evidence type="ECO:0000256" key="12">
    <source>
        <dbReference type="RuleBase" id="RU003357"/>
    </source>
</evidence>
<dbReference type="Proteomes" id="UP001236500">
    <property type="component" value="Chromosome"/>
</dbReference>
<keyword evidence="7" id="KW-0406">Ion transport</keyword>
<organism evidence="15 16">
    <name type="scientific">Microbulbifer bruguierae</name>
    <dbReference type="NCBI Taxonomy" id="3029061"/>
    <lineage>
        <taxon>Bacteria</taxon>
        <taxon>Pseudomonadati</taxon>
        <taxon>Pseudomonadota</taxon>
        <taxon>Gammaproteobacteria</taxon>
        <taxon>Cellvibrionales</taxon>
        <taxon>Microbulbiferaceae</taxon>
        <taxon>Microbulbifer</taxon>
    </lineage>
</organism>
<dbReference type="Gene3D" id="3.55.50.30">
    <property type="match status" value="1"/>
</dbReference>
<dbReference type="PANTHER" id="PTHR32552">
    <property type="entry name" value="FERRICHROME IRON RECEPTOR-RELATED"/>
    <property type="match status" value="1"/>
</dbReference>
<dbReference type="InterPro" id="IPR039426">
    <property type="entry name" value="TonB-dep_rcpt-like"/>
</dbReference>
<evidence type="ECO:0000256" key="5">
    <source>
        <dbReference type="ARBA" id="ARBA00022692"/>
    </source>
</evidence>
<dbReference type="PROSITE" id="PS52016">
    <property type="entry name" value="TONB_DEPENDENT_REC_3"/>
    <property type="match status" value="1"/>
</dbReference>
<keyword evidence="13" id="KW-0732">Signal</keyword>
<evidence type="ECO:0000259" key="14">
    <source>
        <dbReference type="SMART" id="SM00965"/>
    </source>
</evidence>
<sequence>MLKTCCGSLTPLLLAAQLCVMSAANAVDGVAEAIAEDVVEGVVERAMESTAKTAEINTPDSAESSAANARAANTSYRLRIPSQPLDQALLAFSRQTGLAVMVSTQQNHAGDNQGIAAPALEGEFTAEAALERLLADTDLRYRRVDGQGIVILPPSTAITAPPQGETLADQRPLLEEVEVVASKRRTSLQRTPMAVTAINGGTLRERNIDSLQQLAAEVPSLQVARNGDHTASMLYLRGVGSDNHTEAGDSGVATHVDGIFSSRVQGSAVLLYDLDRVEVLRGPQGTLFGRNSTGGVLNYHTARPESEWSSRISLIVGDYRQRKFTAVANAPVTDNWALRWAGVSERADSYVDYTDGSVYARRSDRYNNADLFSHRLSSSWQINDSLNWWLSYERFEDRSAGSLPLVDYSTAVTIDTPGRTQLDQDALRSRAELLLPSGVSLTYIAGYGLTSRSQDWDEDRSGAVGSETDPAIYHQSNRTIWSKYRARQHELQLKNSDEERLRWLLAYFSFSESNGIRFDLEHQEADGSGWGGAPAHSFQQPNRGSRLDAIYGQLDFDISPDWELSAGARTGRDQRHDRGGRNIACPDLIRSDRGGELGEIAVNQASAAEGQCFVANYNDVDRTWHSTTIMARVTYRPADQALLYLQYAEGFKPGIVQDGATLGGSYDGADDPEFQAALQALIAQNNAGAAYVGPETSTNVELGFKLGLVDGAMTLNGALFNTRYRDLQVSGLAVEEDGTELIRSINAPSATIRGLELELNWATTLNGRLSGFLSLLDAHYDRFLAVDNEFPLHGQTWNPSADNTDFPDLVDFSGNRLKQVPELSLGLNYRHELPLGSWGQATARVGLRYSGDMYFDAANRGHRSGQLLDNRSGEWAEDPAGPARNIDRQPAYSLWSAGLKFTPSGGNWWLDLYGDNLTNNAVANDVHEADITAPEYYYGAPRTFGLRVGAQFQ</sequence>
<evidence type="ECO:0000256" key="13">
    <source>
        <dbReference type="SAM" id="SignalP"/>
    </source>
</evidence>
<proteinExistence type="inferred from homology"/>
<feature type="chain" id="PRO_5045505375" evidence="13">
    <location>
        <begin position="27"/>
        <end position="953"/>
    </location>
</feature>
<dbReference type="Gene3D" id="2.40.170.20">
    <property type="entry name" value="TonB-dependent receptor, beta-barrel domain"/>
    <property type="match status" value="1"/>
</dbReference>
<dbReference type="SUPFAM" id="SSF56935">
    <property type="entry name" value="Porins"/>
    <property type="match status" value="1"/>
</dbReference>
<evidence type="ECO:0000256" key="10">
    <source>
        <dbReference type="ARBA" id="ARBA00023237"/>
    </source>
</evidence>
<evidence type="ECO:0000256" key="8">
    <source>
        <dbReference type="ARBA" id="ARBA00023077"/>
    </source>
</evidence>
<evidence type="ECO:0000256" key="11">
    <source>
        <dbReference type="PROSITE-ProRule" id="PRU01360"/>
    </source>
</evidence>
<keyword evidence="8 12" id="KW-0798">TonB box</keyword>
<comment type="subcellular location">
    <subcellularLocation>
        <location evidence="1 11">Cell outer membrane</location>
        <topology evidence="1 11">Multi-pass membrane protein</topology>
    </subcellularLocation>
</comment>
<keyword evidence="5 11" id="KW-0812">Transmembrane</keyword>
<keyword evidence="10 11" id="KW-0998">Cell outer membrane</keyword>
<feature type="signal peptide" evidence="13">
    <location>
        <begin position="1"/>
        <end position="26"/>
    </location>
</feature>
<dbReference type="Pfam" id="PF07715">
    <property type="entry name" value="Plug"/>
    <property type="match status" value="1"/>
</dbReference>
<comment type="similarity">
    <text evidence="11 12">Belongs to the TonB-dependent receptor family.</text>
</comment>
<keyword evidence="15" id="KW-0675">Receptor</keyword>
<dbReference type="SMART" id="SM00965">
    <property type="entry name" value="STN"/>
    <property type="match status" value="1"/>
</dbReference>
<keyword evidence="2 11" id="KW-0813">Transport</keyword>
<dbReference type="EMBL" id="CP118605">
    <property type="protein sequence ID" value="WGL15617.1"/>
    <property type="molecule type" value="Genomic_DNA"/>
</dbReference>
<dbReference type="InterPro" id="IPR000531">
    <property type="entry name" value="Beta-barrel_TonB"/>
</dbReference>
<evidence type="ECO:0000256" key="7">
    <source>
        <dbReference type="ARBA" id="ARBA00023065"/>
    </source>
</evidence>
<keyword evidence="3 11" id="KW-1134">Transmembrane beta strand</keyword>
<dbReference type="RefSeq" id="WP_280318592.1">
    <property type="nucleotide sequence ID" value="NZ_CP118605.1"/>
</dbReference>
<protein>
    <submittedName>
        <fullName evidence="15">TonB-dependent receptor</fullName>
    </submittedName>
</protein>
<evidence type="ECO:0000256" key="9">
    <source>
        <dbReference type="ARBA" id="ARBA00023136"/>
    </source>
</evidence>
<dbReference type="InterPro" id="IPR012910">
    <property type="entry name" value="Plug_dom"/>
</dbReference>
<dbReference type="InterPro" id="IPR036942">
    <property type="entry name" value="Beta-barrel_TonB_sf"/>
</dbReference>
<evidence type="ECO:0000256" key="2">
    <source>
        <dbReference type="ARBA" id="ARBA00022448"/>
    </source>
</evidence>
<keyword evidence="16" id="KW-1185">Reference proteome</keyword>